<feature type="transmembrane region" description="Helical" evidence="2">
    <location>
        <begin position="868"/>
        <end position="891"/>
    </location>
</feature>
<feature type="region of interest" description="Disordered" evidence="1">
    <location>
        <begin position="275"/>
        <end position="443"/>
    </location>
</feature>
<protein>
    <recommendedName>
        <fullName evidence="3">FHA domain-containing protein</fullName>
    </recommendedName>
</protein>
<sequence>MEVAIRFLALGNTRNEVSLPNRRIILNEANPTIDIGRSSKNVSRGLKASFDNTLWDSPILSRTHARLDFRLVGYTPIITITDCGSTHGTFVEDKKIEPQLPRPLVQGEKITFGVQVTNGQHVHAAKDFRISWILKRQETLNELGSSSLPVPTSPVSSTRVELGFRVPDDDDSSIEVQASREDSVQIVEPHVNTYSVPSSDDEVMICSDSEIDDEGIAESVQSQEQEESSATTPESKSSERKGVKSGDESGSYAEAKKAEIIDLLNKPSHQDFSMAPMVDLTETAPKKDLAGSSQKFPLDLRDRSPTPFPCEDSESEHEPDDGPETWHSKIYGRKSPSPLIARLNQPFTGPADMSNIDSLPAGGPPKSPPPRTRGPKHATEESGEMTLNSRIEGKSLKVIPETQATFIPAQFFSDSEDMEDSDETDSISSPDVDTSDVSDSDEDACNEVNEANDDEAWLRVMTQDADNDKEFPAEKTGSVPRLASVFRGFRDPGDGLSSTIHGCSASALDLSRPRSLGADAQSHQRPPSPSDAAMAKKDYSQKAPEDSEYSMRKDPPGVVAPQPQTTSRVATSQSDDMFYRPRHSNEWNPPKSPSGVPPTPYETDMFDWGTGAVHSSFPANTGILPFGLVDAYPSQPVMGSNDAAKIANPGYNRGPGLQTQGLWPDELDGQSLYWPYLASPTSRYSYESNLPENSQTTRDGPSTTEAKAGSPGKFIQGLQNEQGQADRDAPSSNTSRLNISNLINEATVNSPRISKKRKADDISTDEGASCPPSQNAPSDMAIVSDAAFENLLQESELPDAQRRETPAFPPAALFSQQEENLANTGTKTPGSSPASSTHESTDAPSQEPARKKVKVAPSSSRAGGIAKFVSGVAVGVVGVLATIIATAPISVQEEALREMTRGA</sequence>
<feature type="compositionally biased region" description="Polar residues" evidence="1">
    <location>
        <begin position="822"/>
        <end position="844"/>
    </location>
</feature>
<accession>A0AA43QHQ1</accession>
<organism evidence="4 5">
    <name type="scientific">Ramalina farinacea</name>
    <dbReference type="NCBI Taxonomy" id="258253"/>
    <lineage>
        <taxon>Eukaryota</taxon>
        <taxon>Fungi</taxon>
        <taxon>Dikarya</taxon>
        <taxon>Ascomycota</taxon>
        <taxon>Pezizomycotina</taxon>
        <taxon>Lecanoromycetes</taxon>
        <taxon>OSLEUM clade</taxon>
        <taxon>Lecanoromycetidae</taxon>
        <taxon>Lecanorales</taxon>
        <taxon>Lecanorineae</taxon>
        <taxon>Ramalinaceae</taxon>
        <taxon>Ramalina</taxon>
    </lineage>
</organism>
<reference evidence="4" key="1">
    <citation type="journal article" date="2023" name="Genome Biol. Evol.">
        <title>First Whole Genome Sequence and Flow Cytometry Genome Size Data for the Lichen-Forming Fungus Ramalina farinacea (Ascomycota).</title>
        <authorList>
            <person name="Llewellyn T."/>
            <person name="Mian S."/>
            <person name="Hill R."/>
            <person name="Leitch I.J."/>
            <person name="Gaya E."/>
        </authorList>
    </citation>
    <scope>NUCLEOTIDE SEQUENCE</scope>
    <source>
        <strain evidence="4">LIQ254RAFAR</strain>
    </source>
</reference>
<dbReference type="Proteomes" id="UP001161017">
    <property type="component" value="Unassembled WGS sequence"/>
</dbReference>
<keyword evidence="5" id="KW-1185">Reference proteome</keyword>
<dbReference type="CDD" id="cd00060">
    <property type="entry name" value="FHA"/>
    <property type="match status" value="1"/>
</dbReference>
<feature type="compositionally biased region" description="Pro residues" evidence="1">
    <location>
        <begin position="590"/>
        <end position="600"/>
    </location>
</feature>
<feature type="region of interest" description="Disordered" evidence="1">
    <location>
        <begin position="214"/>
        <end position="253"/>
    </location>
</feature>
<feature type="region of interest" description="Disordered" evidence="1">
    <location>
        <begin position="511"/>
        <end position="603"/>
    </location>
</feature>
<feature type="compositionally biased region" description="Polar residues" evidence="1">
    <location>
        <begin position="685"/>
        <end position="705"/>
    </location>
</feature>
<dbReference type="Gene3D" id="2.60.200.20">
    <property type="match status" value="1"/>
</dbReference>
<comment type="caution">
    <text evidence="4">The sequence shown here is derived from an EMBL/GenBank/DDBJ whole genome shotgun (WGS) entry which is preliminary data.</text>
</comment>
<name>A0AA43QHQ1_9LECA</name>
<feature type="compositionally biased region" description="Polar residues" evidence="1">
    <location>
        <begin position="730"/>
        <end position="752"/>
    </location>
</feature>
<dbReference type="SUPFAM" id="SSF49879">
    <property type="entry name" value="SMAD/FHA domain"/>
    <property type="match status" value="1"/>
</dbReference>
<dbReference type="AlphaFoldDB" id="A0AA43QHQ1"/>
<feature type="compositionally biased region" description="Acidic residues" evidence="1">
    <location>
        <begin position="311"/>
        <end position="323"/>
    </location>
</feature>
<proteinExistence type="predicted"/>
<feature type="compositionally biased region" description="Basic and acidic residues" evidence="1">
    <location>
        <begin position="534"/>
        <end position="555"/>
    </location>
</feature>
<feature type="compositionally biased region" description="Acidic residues" evidence="1">
    <location>
        <begin position="414"/>
        <end position="425"/>
    </location>
</feature>
<dbReference type="Pfam" id="PF00498">
    <property type="entry name" value="FHA"/>
    <property type="match status" value="1"/>
</dbReference>
<gene>
    <name evidence="4" type="ORF">OHK93_000692</name>
</gene>
<evidence type="ECO:0000259" key="3">
    <source>
        <dbReference type="PROSITE" id="PS50006"/>
    </source>
</evidence>
<dbReference type="PROSITE" id="PS50006">
    <property type="entry name" value="FHA_DOMAIN"/>
    <property type="match status" value="1"/>
</dbReference>
<feature type="domain" description="FHA" evidence="3">
    <location>
        <begin position="33"/>
        <end position="96"/>
    </location>
</feature>
<feature type="compositionally biased region" description="Pro residues" evidence="1">
    <location>
        <begin position="362"/>
        <end position="372"/>
    </location>
</feature>
<feature type="region of interest" description="Disordered" evidence="1">
    <location>
        <begin position="822"/>
        <end position="857"/>
    </location>
</feature>
<dbReference type="EMBL" id="JAPUFD010000001">
    <property type="protein sequence ID" value="MDI1485554.1"/>
    <property type="molecule type" value="Genomic_DNA"/>
</dbReference>
<feature type="compositionally biased region" description="Basic and acidic residues" evidence="1">
    <location>
        <begin position="236"/>
        <end position="247"/>
    </location>
</feature>
<evidence type="ECO:0000256" key="1">
    <source>
        <dbReference type="SAM" id="MobiDB-lite"/>
    </source>
</evidence>
<feature type="compositionally biased region" description="Polar residues" evidence="1">
    <location>
        <begin position="562"/>
        <end position="575"/>
    </location>
</feature>
<evidence type="ECO:0000313" key="5">
    <source>
        <dbReference type="Proteomes" id="UP001161017"/>
    </source>
</evidence>
<evidence type="ECO:0000313" key="4">
    <source>
        <dbReference type="EMBL" id="MDI1485554.1"/>
    </source>
</evidence>
<keyword evidence="2" id="KW-0472">Membrane</keyword>
<keyword evidence="2" id="KW-0812">Transmembrane</keyword>
<dbReference type="SMART" id="SM00240">
    <property type="entry name" value="FHA"/>
    <property type="match status" value="1"/>
</dbReference>
<keyword evidence="2" id="KW-1133">Transmembrane helix</keyword>
<feature type="region of interest" description="Disordered" evidence="1">
    <location>
        <begin position="685"/>
        <end position="778"/>
    </location>
</feature>
<dbReference type="InterPro" id="IPR000253">
    <property type="entry name" value="FHA_dom"/>
</dbReference>
<evidence type="ECO:0000256" key="2">
    <source>
        <dbReference type="SAM" id="Phobius"/>
    </source>
</evidence>
<feature type="compositionally biased region" description="Acidic residues" evidence="1">
    <location>
        <begin position="433"/>
        <end position="443"/>
    </location>
</feature>
<dbReference type="InterPro" id="IPR008984">
    <property type="entry name" value="SMAD_FHA_dom_sf"/>
</dbReference>